<feature type="transmembrane region" description="Helical" evidence="14">
    <location>
        <begin position="288"/>
        <end position="312"/>
    </location>
</feature>
<comment type="catalytic activity">
    <reaction evidence="13">
        <text>L-lysyl-tRNA(Lys) + a 1,2-diacyl-sn-glycero-3-phospho-(1'-sn-glycerol) = a 1,2-diacyl-sn-glycero-3-phospho-1'-(3'-O-L-lysyl)-sn-glycerol + tRNA(Lys)</text>
        <dbReference type="Rhea" id="RHEA:10668"/>
        <dbReference type="Rhea" id="RHEA-COMP:9696"/>
        <dbReference type="Rhea" id="RHEA-COMP:9697"/>
        <dbReference type="ChEBI" id="CHEBI:64716"/>
        <dbReference type="ChEBI" id="CHEBI:75792"/>
        <dbReference type="ChEBI" id="CHEBI:78442"/>
        <dbReference type="ChEBI" id="CHEBI:78529"/>
        <dbReference type="EC" id="2.3.2.3"/>
    </reaction>
</comment>
<dbReference type="InterPro" id="IPR016181">
    <property type="entry name" value="Acyl_CoA_acyltransferase"/>
</dbReference>
<evidence type="ECO:0000256" key="4">
    <source>
        <dbReference type="ARBA" id="ARBA00021546"/>
    </source>
</evidence>
<proteinExistence type="inferred from homology"/>
<feature type="transmembrane region" description="Helical" evidence="14">
    <location>
        <begin position="366"/>
        <end position="387"/>
    </location>
</feature>
<feature type="transmembrane region" description="Helical" evidence="14">
    <location>
        <begin position="420"/>
        <end position="437"/>
    </location>
</feature>
<dbReference type="GO" id="GO:0005886">
    <property type="term" value="C:plasma membrane"/>
    <property type="evidence" value="ECO:0007669"/>
    <property type="project" value="UniProtKB-SubCell"/>
</dbReference>
<dbReference type="AlphaFoldDB" id="A0AAP2DLW2"/>
<evidence type="ECO:0000256" key="1">
    <source>
        <dbReference type="ARBA" id="ARBA00004651"/>
    </source>
</evidence>
<evidence type="ECO:0000256" key="13">
    <source>
        <dbReference type="ARBA" id="ARBA00047540"/>
    </source>
</evidence>
<evidence type="ECO:0000256" key="8">
    <source>
        <dbReference type="ARBA" id="ARBA00022989"/>
    </source>
</evidence>
<dbReference type="Pfam" id="PF09924">
    <property type="entry name" value="LPG_synthase_C"/>
    <property type="match status" value="1"/>
</dbReference>
<evidence type="ECO:0000256" key="2">
    <source>
        <dbReference type="ARBA" id="ARBA00008627"/>
    </source>
</evidence>
<feature type="transmembrane region" description="Helical" evidence="14">
    <location>
        <begin position="53"/>
        <end position="73"/>
    </location>
</feature>
<evidence type="ECO:0000256" key="9">
    <source>
        <dbReference type="ARBA" id="ARBA00023098"/>
    </source>
</evidence>
<keyword evidence="5" id="KW-1003">Cell membrane</keyword>
<evidence type="ECO:0000256" key="10">
    <source>
        <dbReference type="ARBA" id="ARBA00023136"/>
    </source>
</evidence>
<protein>
    <recommendedName>
        <fullName evidence="4">Phosphatidylglycerol lysyltransferase</fullName>
        <ecNumber evidence="3">2.3.2.3</ecNumber>
    </recommendedName>
    <alternativeName>
        <fullName evidence="12">Lysylphosphatidylglycerol synthase</fullName>
    </alternativeName>
</protein>
<dbReference type="EMBL" id="JAHESF010000008">
    <property type="protein sequence ID" value="MBT1697302.1"/>
    <property type="molecule type" value="Genomic_DNA"/>
</dbReference>
<feature type="domain" description="Phosphatidylglycerol lysyltransferase C-terminal" evidence="15">
    <location>
        <begin position="547"/>
        <end position="837"/>
    </location>
</feature>
<name>A0AAP2DLW2_9BACT</name>
<dbReference type="PANTHER" id="PTHR34697">
    <property type="entry name" value="PHOSPHATIDYLGLYCEROL LYSYLTRANSFERASE"/>
    <property type="match status" value="1"/>
</dbReference>
<dbReference type="InterPro" id="IPR051211">
    <property type="entry name" value="PG_lysyltransferase"/>
</dbReference>
<evidence type="ECO:0000256" key="3">
    <source>
        <dbReference type="ARBA" id="ARBA00012014"/>
    </source>
</evidence>
<evidence type="ECO:0000256" key="12">
    <source>
        <dbReference type="ARBA" id="ARBA00031899"/>
    </source>
</evidence>
<evidence type="ECO:0000256" key="7">
    <source>
        <dbReference type="ARBA" id="ARBA00022692"/>
    </source>
</evidence>
<keyword evidence="9" id="KW-0443">Lipid metabolism</keyword>
<evidence type="ECO:0000313" key="16">
    <source>
        <dbReference type="EMBL" id="MBT1697302.1"/>
    </source>
</evidence>
<dbReference type="GO" id="GO:0050071">
    <property type="term" value="F:phosphatidylglycerol lysyltransferase activity"/>
    <property type="evidence" value="ECO:0007669"/>
    <property type="project" value="UniProtKB-EC"/>
</dbReference>
<feature type="transmembrane region" description="Helical" evidence="14">
    <location>
        <begin position="449"/>
        <end position="470"/>
    </location>
</feature>
<dbReference type="GO" id="GO:0006629">
    <property type="term" value="P:lipid metabolic process"/>
    <property type="evidence" value="ECO:0007669"/>
    <property type="project" value="UniProtKB-KW"/>
</dbReference>
<sequence length="861" mass="95992">MNRTIKFPHRGLNSSFIRVVMAGLGLSLFICFLKAQHLDLVAIKTILTRANPFALMVGVVITGLYIVLQGMLYQYSFRSIGARISIKEAVNLFLKRNFVGTFLPAGTFTSLAFFEGELHSKVSKAEIRYGSFLFALASLGSVLLVSIPSLLILLTRHQVRTVDLVAAVLMLALTGTIALCGYILLRRKGVLYHWVCQKFPRLTAHLHEVGSKSFSATTFAKACLISCVLEVTGVAHLYIALAAIGLQPSVETSVIGYAIMVVVLSISPFLKGLGAIEISLSYVQTLYGYPAIGAATAALLFRFFEFWLPLLASVGAFVFKKGSLVLRLFPAALLFSMGIVNIVSGLTPALPERLYFLRNFIPLPVSQLSTLAVILAGVLMLLSSAFLMNGARNAWWMALVISIVSFIAHLTKALDYEESLLALLMCGILVYTRKAYFVRHDRVFQLRSFQKAVILYALLFFLSTAGFYIVQGGGSLERHKISHVAVTAVENMAFINHDLAGKNGEYFLICVIQLCSASIMVYMLVSLYFKSIEKTGITADFDEARLLVQKYGTSSMDYFKTYPDKELFFDPSNDSFLAYTASARYAVVLENPVAPDMKAGSAILRAFEDHCKTIGRRTFYYRVSEEDLPLYTSLEKQFILIGQEAIVDLRGFSLEGNEKKSLRHAVHKLESTGYRFNAYSPPLRESLIQQLRTVSDDWLHQNGHHEAGFSQGVFDEAMLKNCTILTVENHDQKIFAFLNVIPSYRSGECTYDLIRHTADSPNGVLDYLLVKTIEFFGDNDFKTLNLGLVPMAAGAAAKINGLMKFYRDHFRQASRFNKSFVYKNKFGPVWENRYLVYHDTLDLLRFPSVLNAISKARVGSK</sequence>
<comment type="subcellular location">
    <subcellularLocation>
        <location evidence="1">Cell membrane</location>
        <topology evidence="1">Multi-pass membrane protein</topology>
    </subcellularLocation>
</comment>
<feature type="transmembrane region" description="Helical" evidence="14">
    <location>
        <begin position="129"/>
        <end position="152"/>
    </location>
</feature>
<gene>
    <name evidence="16" type="ORF">KK083_10470</name>
</gene>
<organism evidence="16 17">
    <name type="scientific">Chryseosolibacter histidini</name>
    <dbReference type="NCBI Taxonomy" id="2782349"/>
    <lineage>
        <taxon>Bacteria</taxon>
        <taxon>Pseudomonadati</taxon>
        <taxon>Bacteroidota</taxon>
        <taxon>Cytophagia</taxon>
        <taxon>Cytophagales</taxon>
        <taxon>Chryseotaleaceae</taxon>
        <taxon>Chryseosolibacter</taxon>
    </lineage>
</organism>
<dbReference type="InterPro" id="IPR022791">
    <property type="entry name" value="L-PG_synthase/AglD"/>
</dbReference>
<evidence type="ECO:0000256" key="11">
    <source>
        <dbReference type="ARBA" id="ARBA00023251"/>
    </source>
</evidence>
<keyword evidence="7 14" id="KW-0812">Transmembrane</keyword>
<dbReference type="Proteomes" id="UP001319200">
    <property type="component" value="Unassembled WGS sequence"/>
</dbReference>
<dbReference type="Pfam" id="PF03706">
    <property type="entry name" value="LPG_synthase_TM"/>
    <property type="match status" value="1"/>
</dbReference>
<evidence type="ECO:0000259" key="15">
    <source>
        <dbReference type="Pfam" id="PF09924"/>
    </source>
</evidence>
<feature type="transmembrane region" description="Helical" evidence="14">
    <location>
        <begin position="324"/>
        <end position="346"/>
    </location>
</feature>
<dbReference type="GO" id="GO:0046677">
    <property type="term" value="P:response to antibiotic"/>
    <property type="evidence" value="ECO:0007669"/>
    <property type="project" value="UniProtKB-KW"/>
</dbReference>
<feature type="transmembrane region" description="Helical" evidence="14">
    <location>
        <begin position="219"/>
        <end position="242"/>
    </location>
</feature>
<feature type="transmembrane region" description="Helical" evidence="14">
    <location>
        <begin position="506"/>
        <end position="529"/>
    </location>
</feature>
<evidence type="ECO:0000256" key="6">
    <source>
        <dbReference type="ARBA" id="ARBA00022679"/>
    </source>
</evidence>
<dbReference type="EC" id="2.3.2.3" evidence="3"/>
<comment type="similarity">
    <text evidence="2">Belongs to the LPG synthase family.</text>
</comment>
<keyword evidence="11" id="KW-0046">Antibiotic resistance</keyword>
<keyword evidence="10 14" id="KW-0472">Membrane</keyword>
<feature type="transmembrane region" description="Helical" evidence="14">
    <location>
        <begin position="254"/>
        <end position="276"/>
    </location>
</feature>
<comment type="caution">
    <text evidence="16">The sequence shown here is derived from an EMBL/GenBank/DDBJ whole genome shotgun (WGS) entry which is preliminary data.</text>
</comment>
<feature type="transmembrane region" description="Helical" evidence="14">
    <location>
        <begin position="394"/>
        <end position="414"/>
    </location>
</feature>
<dbReference type="RefSeq" id="WP_254163172.1">
    <property type="nucleotide sequence ID" value="NZ_JAHESF010000008.1"/>
</dbReference>
<feature type="transmembrane region" description="Helical" evidence="14">
    <location>
        <begin position="94"/>
        <end position="114"/>
    </location>
</feature>
<feature type="transmembrane region" description="Helical" evidence="14">
    <location>
        <begin position="164"/>
        <end position="185"/>
    </location>
</feature>
<evidence type="ECO:0000313" key="17">
    <source>
        <dbReference type="Proteomes" id="UP001319200"/>
    </source>
</evidence>
<dbReference type="SUPFAM" id="SSF55729">
    <property type="entry name" value="Acyl-CoA N-acyltransferases (Nat)"/>
    <property type="match status" value="1"/>
</dbReference>
<dbReference type="GO" id="GO:0055091">
    <property type="term" value="P:phospholipid homeostasis"/>
    <property type="evidence" value="ECO:0007669"/>
    <property type="project" value="TreeGrafter"/>
</dbReference>
<evidence type="ECO:0000256" key="14">
    <source>
        <dbReference type="SAM" id="Phobius"/>
    </source>
</evidence>
<keyword evidence="8 14" id="KW-1133">Transmembrane helix</keyword>
<accession>A0AAP2DLW2</accession>
<feature type="transmembrane region" description="Helical" evidence="14">
    <location>
        <begin position="12"/>
        <end position="33"/>
    </location>
</feature>
<evidence type="ECO:0000256" key="5">
    <source>
        <dbReference type="ARBA" id="ARBA00022475"/>
    </source>
</evidence>
<reference evidence="16 17" key="1">
    <citation type="submission" date="2021-05" db="EMBL/GenBank/DDBJ databases">
        <title>A Polyphasic approach of four new species of the genus Ohtaekwangia: Ohtaekwangia histidinii sp. nov., Ohtaekwangia cretensis sp. nov., Ohtaekwangia indiensis sp. nov., Ohtaekwangia reichenbachii sp. nov. from diverse environment.</title>
        <authorList>
            <person name="Octaviana S."/>
        </authorList>
    </citation>
    <scope>NUCLEOTIDE SEQUENCE [LARGE SCALE GENOMIC DNA]</scope>
    <source>
        <strain evidence="16 17">PWU4</strain>
    </source>
</reference>
<dbReference type="PANTHER" id="PTHR34697:SF2">
    <property type="entry name" value="PHOSPHATIDYLGLYCEROL LYSYLTRANSFERASE"/>
    <property type="match status" value="1"/>
</dbReference>
<keyword evidence="17" id="KW-1185">Reference proteome</keyword>
<dbReference type="InterPro" id="IPR024320">
    <property type="entry name" value="LPG_synthase_C"/>
</dbReference>
<keyword evidence="6" id="KW-0808">Transferase</keyword>